<keyword evidence="4 7" id="KW-0255">Endonuclease</keyword>
<comment type="similarity">
    <text evidence="1 7">Belongs to the endoribonuclease YbeY family.</text>
</comment>
<evidence type="ECO:0000313" key="8">
    <source>
        <dbReference type="EMBL" id="OGL82760.1"/>
    </source>
</evidence>
<keyword evidence="7" id="KW-0963">Cytoplasm</keyword>
<evidence type="ECO:0000256" key="7">
    <source>
        <dbReference type="HAMAP-Rule" id="MF_00009"/>
    </source>
</evidence>
<dbReference type="NCBIfam" id="TIGR00043">
    <property type="entry name" value="rRNA maturation RNase YbeY"/>
    <property type="match status" value="1"/>
</dbReference>
<dbReference type="Pfam" id="PF02130">
    <property type="entry name" value="YbeY"/>
    <property type="match status" value="1"/>
</dbReference>
<dbReference type="SUPFAM" id="SSF55486">
    <property type="entry name" value="Metalloproteases ('zincins'), catalytic domain"/>
    <property type="match status" value="1"/>
</dbReference>
<evidence type="ECO:0000313" key="9">
    <source>
        <dbReference type="Proteomes" id="UP000176846"/>
    </source>
</evidence>
<dbReference type="PANTHER" id="PTHR46986">
    <property type="entry name" value="ENDORIBONUCLEASE YBEY, CHLOROPLASTIC"/>
    <property type="match status" value="1"/>
</dbReference>
<keyword evidence="3 7" id="KW-0479">Metal-binding</keyword>
<dbReference type="Proteomes" id="UP000176846">
    <property type="component" value="Unassembled WGS sequence"/>
</dbReference>
<evidence type="ECO:0000256" key="1">
    <source>
        <dbReference type="ARBA" id="ARBA00010875"/>
    </source>
</evidence>
<feature type="binding site" evidence="7">
    <location>
        <position position="110"/>
    </location>
    <ligand>
        <name>Zn(2+)</name>
        <dbReference type="ChEBI" id="CHEBI:29105"/>
        <note>catalytic</note>
    </ligand>
</feature>
<comment type="subcellular location">
    <subcellularLocation>
        <location evidence="7">Cytoplasm</location>
    </subcellularLocation>
</comment>
<dbReference type="HAMAP" id="MF_00009">
    <property type="entry name" value="Endoribonucl_YbeY"/>
    <property type="match status" value="1"/>
</dbReference>
<keyword evidence="2 7" id="KW-0540">Nuclease</keyword>
<sequence length="138" mass="15910">MRLEIYKTVSCRLPKSRLRRLASTALRMYGRKLSFRELSLVIVGANTIRYLNRVYRKKDTPTDVLSFDYGEIIISFPLAQKQAREHNLSVADEIALLFTHGLLHIMGFNHKNKKDKNKMAEAERRLLGYSGLTGRAKV</sequence>
<evidence type="ECO:0000256" key="3">
    <source>
        <dbReference type="ARBA" id="ARBA00022723"/>
    </source>
</evidence>
<dbReference type="Gene3D" id="3.40.390.30">
    <property type="entry name" value="Metalloproteases ('zincins'), catalytic domain"/>
    <property type="match status" value="1"/>
</dbReference>
<name>A0A1F7UWU1_9BACT</name>
<accession>A0A1F7UWU1</accession>
<dbReference type="AlphaFoldDB" id="A0A1F7UWU1"/>
<keyword evidence="7" id="KW-0690">Ribosome biogenesis</keyword>
<dbReference type="InterPro" id="IPR002036">
    <property type="entry name" value="YbeY"/>
</dbReference>
<gene>
    <name evidence="7" type="primary">ybeY</name>
    <name evidence="8" type="ORF">A2936_04420</name>
</gene>
<dbReference type="EMBL" id="MGEK01000009">
    <property type="protein sequence ID" value="OGL82760.1"/>
    <property type="molecule type" value="Genomic_DNA"/>
</dbReference>
<dbReference type="GO" id="GO:0006364">
    <property type="term" value="P:rRNA processing"/>
    <property type="evidence" value="ECO:0007669"/>
    <property type="project" value="UniProtKB-UniRule"/>
</dbReference>
<keyword evidence="6 7" id="KW-0862">Zinc</keyword>
<feature type="binding site" evidence="7">
    <location>
        <position position="104"/>
    </location>
    <ligand>
        <name>Zn(2+)</name>
        <dbReference type="ChEBI" id="CHEBI:29105"/>
        <note>catalytic</note>
    </ligand>
</feature>
<evidence type="ECO:0000256" key="6">
    <source>
        <dbReference type="ARBA" id="ARBA00022833"/>
    </source>
</evidence>
<feature type="binding site" evidence="7">
    <location>
        <position position="100"/>
    </location>
    <ligand>
        <name>Zn(2+)</name>
        <dbReference type="ChEBI" id="CHEBI:29105"/>
        <note>catalytic</note>
    </ligand>
</feature>
<comment type="cofactor">
    <cofactor evidence="7">
        <name>Zn(2+)</name>
        <dbReference type="ChEBI" id="CHEBI:29105"/>
    </cofactor>
    <text evidence="7">Binds 1 zinc ion.</text>
</comment>
<evidence type="ECO:0000256" key="4">
    <source>
        <dbReference type="ARBA" id="ARBA00022759"/>
    </source>
</evidence>
<dbReference type="PROSITE" id="PS01306">
    <property type="entry name" value="UPF0054"/>
    <property type="match status" value="1"/>
</dbReference>
<keyword evidence="5 7" id="KW-0378">Hydrolase</keyword>
<dbReference type="GO" id="GO:0005737">
    <property type="term" value="C:cytoplasm"/>
    <property type="evidence" value="ECO:0007669"/>
    <property type="project" value="UniProtKB-SubCell"/>
</dbReference>
<protein>
    <recommendedName>
        <fullName evidence="7">Endoribonuclease YbeY</fullName>
        <ecNumber evidence="7">3.1.-.-</ecNumber>
    </recommendedName>
</protein>
<evidence type="ECO:0000256" key="5">
    <source>
        <dbReference type="ARBA" id="ARBA00022801"/>
    </source>
</evidence>
<organism evidence="8 9">
    <name type="scientific">Candidatus Uhrbacteria bacterium RIFCSPLOWO2_01_FULL_47_25</name>
    <dbReference type="NCBI Taxonomy" id="1802402"/>
    <lineage>
        <taxon>Bacteria</taxon>
        <taxon>Candidatus Uhriibacteriota</taxon>
    </lineage>
</organism>
<dbReference type="InterPro" id="IPR020549">
    <property type="entry name" value="YbeY_CS"/>
</dbReference>
<dbReference type="PANTHER" id="PTHR46986:SF1">
    <property type="entry name" value="ENDORIBONUCLEASE YBEY, CHLOROPLASTIC"/>
    <property type="match status" value="1"/>
</dbReference>
<proteinExistence type="inferred from homology"/>
<dbReference type="EC" id="3.1.-.-" evidence="7"/>
<dbReference type="InterPro" id="IPR023091">
    <property type="entry name" value="MetalPrtase_cat_dom_sf_prd"/>
</dbReference>
<dbReference type="GO" id="GO:0004222">
    <property type="term" value="F:metalloendopeptidase activity"/>
    <property type="evidence" value="ECO:0007669"/>
    <property type="project" value="InterPro"/>
</dbReference>
<dbReference type="GO" id="GO:0004521">
    <property type="term" value="F:RNA endonuclease activity"/>
    <property type="evidence" value="ECO:0007669"/>
    <property type="project" value="UniProtKB-UniRule"/>
</dbReference>
<dbReference type="GO" id="GO:0008270">
    <property type="term" value="F:zinc ion binding"/>
    <property type="evidence" value="ECO:0007669"/>
    <property type="project" value="UniProtKB-UniRule"/>
</dbReference>
<comment type="caution">
    <text evidence="8">The sequence shown here is derived from an EMBL/GenBank/DDBJ whole genome shotgun (WGS) entry which is preliminary data.</text>
</comment>
<comment type="function">
    <text evidence="7">Single strand-specific metallo-endoribonuclease involved in late-stage 70S ribosome quality control and in maturation of the 3' terminus of the 16S rRNA.</text>
</comment>
<keyword evidence="7" id="KW-0698">rRNA processing</keyword>
<evidence type="ECO:0000256" key="2">
    <source>
        <dbReference type="ARBA" id="ARBA00022722"/>
    </source>
</evidence>
<reference evidence="8 9" key="1">
    <citation type="journal article" date="2016" name="Nat. Commun.">
        <title>Thousands of microbial genomes shed light on interconnected biogeochemical processes in an aquifer system.</title>
        <authorList>
            <person name="Anantharaman K."/>
            <person name="Brown C.T."/>
            <person name="Hug L.A."/>
            <person name="Sharon I."/>
            <person name="Castelle C.J."/>
            <person name="Probst A.J."/>
            <person name="Thomas B.C."/>
            <person name="Singh A."/>
            <person name="Wilkins M.J."/>
            <person name="Karaoz U."/>
            <person name="Brodie E.L."/>
            <person name="Williams K.H."/>
            <person name="Hubbard S.S."/>
            <person name="Banfield J.F."/>
        </authorList>
    </citation>
    <scope>NUCLEOTIDE SEQUENCE [LARGE SCALE GENOMIC DNA]</scope>
</reference>